<organism evidence="2 3">
    <name type="scientific">Paralysiella testudinis</name>
    <dbReference type="NCBI Taxonomy" id="2809020"/>
    <lineage>
        <taxon>Bacteria</taxon>
        <taxon>Pseudomonadati</taxon>
        <taxon>Pseudomonadota</taxon>
        <taxon>Betaproteobacteria</taxon>
        <taxon>Neisseriales</taxon>
        <taxon>Neisseriaceae</taxon>
        <taxon>Paralysiella</taxon>
    </lineage>
</organism>
<feature type="chain" id="PRO_5034901100" description="Lipoprotein" evidence="1">
    <location>
        <begin position="21"/>
        <end position="128"/>
    </location>
</feature>
<proteinExistence type="predicted"/>
<evidence type="ECO:0008006" key="4">
    <source>
        <dbReference type="Google" id="ProtNLM"/>
    </source>
</evidence>
<feature type="signal peptide" evidence="1">
    <location>
        <begin position="1"/>
        <end position="20"/>
    </location>
</feature>
<dbReference type="KEGG" id="ptes:JQU52_10775"/>
<evidence type="ECO:0000313" key="2">
    <source>
        <dbReference type="EMBL" id="QRQ81198.1"/>
    </source>
</evidence>
<dbReference type="RefSeq" id="WP_230338486.1">
    <property type="nucleotide sequence ID" value="NZ_CP069798.1"/>
</dbReference>
<name>A0A892ZFE0_9NEIS</name>
<keyword evidence="3" id="KW-1185">Reference proteome</keyword>
<dbReference type="Proteomes" id="UP000653156">
    <property type="component" value="Chromosome"/>
</dbReference>
<dbReference type="AlphaFoldDB" id="A0A892ZFE0"/>
<dbReference type="PROSITE" id="PS51257">
    <property type="entry name" value="PROKAR_LIPOPROTEIN"/>
    <property type="match status" value="1"/>
</dbReference>
<sequence>MKIFWIMALSTLGFSGCALIEPTASLNVQTQNALSRQNAIACAASALAQMAKTQKNWNNEPMITNGANGTLETGDFSKANVIGIRTKLVYTPEERRFKGKIKANGLYFSDLGAQKAATDLETMLVQCR</sequence>
<evidence type="ECO:0000256" key="1">
    <source>
        <dbReference type="SAM" id="SignalP"/>
    </source>
</evidence>
<dbReference type="EMBL" id="CP069798">
    <property type="protein sequence ID" value="QRQ81198.1"/>
    <property type="molecule type" value="Genomic_DNA"/>
</dbReference>
<reference evidence="2" key="1">
    <citation type="submission" date="2021-02" db="EMBL/GenBank/DDBJ databases">
        <title>Neisseriaceae sp. 26B isolated from the cloaca of a Common Toad-headed Turtle (Mesoclemmys nasuta).</title>
        <authorList>
            <person name="Spergser J."/>
            <person name="Busse H.-J."/>
        </authorList>
    </citation>
    <scope>NUCLEOTIDE SEQUENCE</scope>
    <source>
        <strain evidence="2">26B</strain>
    </source>
</reference>
<keyword evidence="1" id="KW-0732">Signal</keyword>
<gene>
    <name evidence="2" type="ORF">JQU52_10775</name>
</gene>
<evidence type="ECO:0000313" key="3">
    <source>
        <dbReference type="Proteomes" id="UP000653156"/>
    </source>
</evidence>
<protein>
    <recommendedName>
        <fullName evidence="4">Lipoprotein</fullName>
    </recommendedName>
</protein>
<accession>A0A892ZFE0</accession>